<dbReference type="Proteomes" id="UP001259587">
    <property type="component" value="Unassembled WGS sequence"/>
</dbReference>
<protein>
    <submittedName>
        <fullName evidence="1">ATP-binding cassette transporter</fullName>
    </submittedName>
</protein>
<gene>
    <name evidence="1" type="ORF">J2W83_001861</name>
</gene>
<keyword evidence="1" id="KW-0067">ATP-binding</keyword>
<evidence type="ECO:0000313" key="2">
    <source>
        <dbReference type="Proteomes" id="UP001259587"/>
    </source>
</evidence>
<keyword evidence="2" id="KW-1185">Reference proteome</keyword>
<accession>A0ACC6K1F7</accession>
<sequence length="555" mass="62366">MNTLRAFYRLSRPFWQDRQHWLAWVMLAAIIGLGLLIVQINVLINRWSKTFYDTLAAFDSSGLYALAGEYALYLGVYVLIFVALDYIRKGLVLRWRQAMTGRLIDAWLGDQAFYRLGLAGEPDNPDQRIAQDVDLMVDLSIELVASLVVNLAQVGAFVVILWNLSGVQTFSVFGESFTVHGYLVWIVVAYTLTGSVLTHLIGKPLHALNFQREHREADFRASLLRKRDHAEQIALYQGEGVERQQLAQRFRAIAENWRQLMGRERDLSLFTVAYQRFSLIVPVFAALPAFMAKTITLGGLMQIRSAFGAVHDSLSWFIKLYHKLVRWSAALERLDQFERAIEASRQQVIKAPQGSCLCLQGLTLCRPDGSALLSDLDLRVGQGQWLRLAGRSGLGKSTLLRTLQGLWPYCLGEWQLPPGRSLLLPQKPYLPQMSLGGLLAYPQVREMDDRLLIDALGKVGLAGLSGRLGDEAEWERVLSGGEQQRLSLARALLYRPDTLYLDEATSQLDVESARGLLVMLRRELPACTVVGVTHQAGLAELFERTLELEKQAALV</sequence>
<evidence type="ECO:0000313" key="1">
    <source>
        <dbReference type="EMBL" id="MDR6712263.1"/>
    </source>
</evidence>
<keyword evidence="1" id="KW-0547">Nucleotide-binding</keyword>
<dbReference type="EMBL" id="JAVDTH010000008">
    <property type="protein sequence ID" value="MDR6712263.1"/>
    <property type="molecule type" value="Genomic_DNA"/>
</dbReference>
<comment type="caution">
    <text evidence="1">The sequence shown here is derived from an EMBL/GenBank/DDBJ whole genome shotgun (WGS) entry which is preliminary data.</text>
</comment>
<proteinExistence type="predicted"/>
<reference evidence="1" key="1">
    <citation type="submission" date="2023-07" db="EMBL/GenBank/DDBJ databases">
        <title>Sorghum-associated microbial communities from plants grown in Nebraska, USA.</title>
        <authorList>
            <person name="Schachtman D."/>
        </authorList>
    </citation>
    <scope>NUCLEOTIDE SEQUENCE</scope>
    <source>
        <strain evidence="1">BE56</strain>
    </source>
</reference>
<organism evidence="1 2">
    <name type="scientific">Pseudomonas hunanensis</name>
    <dbReference type="NCBI Taxonomy" id="1247546"/>
    <lineage>
        <taxon>Bacteria</taxon>
        <taxon>Pseudomonadati</taxon>
        <taxon>Pseudomonadota</taxon>
        <taxon>Gammaproteobacteria</taxon>
        <taxon>Pseudomonadales</taxon>
        <taxon>Pseudomonadaceae</taxon>
        <taxon>Pseudomonas</taxon>
    </lineage>
</organism>
<name>A0ACC6K1F7_9PSED</name>